<dbReference type="Gene3D" id="1.10.10.10">
    <property type="entry name" value="Winged helix-like DNA-binding domain superfamily/Winged helix DNA-binding domain"/>
    <property type="match status" value="1"/>
</dbReference>
<dbReference type="Pfam" id="PF04695">
    <property type="entry name" value="Pex14_N"/>
    <property type="match status" value="1"/>
</dbReference>
<keyword evidence="6" id="KW-0576">Peroxisome</keyword>
<accession>A0A1B7NC76</accession>
<feature type="coiled-coil region" evidence="10">
    <location>
        <begin position="831"/>
        <end position="901"/>
    </location>
</feature>
<keyword evidence="2" id="KW-0813">Transport</keyword>
<protein>
    <recommendedName>
        <fullName evidence="7">Peroxisomal membrane protein PEX14</fullName>
    </recommendedName>
    <alternativeName>
        <fullName evidence="8">Peroxin-14</fullName>
    </alternativeName>
</protein>
<dbReference type="Proteomes" id="UP000092154">
    <property type="component" value="Unassembled WGS sequence"/>
</dbReference>
<dbReference type="GO" id="GO:0016560">
    <property type="term" value="P:protein import into peroxisome matrix, docking"/>
    <property type="evidence" value="ECO:0007669"/>
    <property type="project" value="InterPro"/>
</dbReference>
<feature type="compositionally biased region" description="Low complexity" evidence="11">
    <location>
        <begin position="270"/>
        <end position="287"/>
    </location>
</feature>
<evidence type="ECO:0000256" key="3">
    <source>
        <dbReference type="ARBA" id="ARBA00022927"/>
    </source>
</evidence>
<evidence type="ECO:0000259" key="12">
    <source>
        <dbReference type="PROSITE" id="PS50913"/>
    </source>
</evidence>
<dbReference type="GO" id="GO:1990429">
    <property type="term" value="C:peroxisomal importomer complex"/>
    <property type="evidence" value="ECO:0007669"/>
    <property type="project" value="TreeGrafter"/>
</dbReference>
<feature type="domain" description="GRIP" evidence="12">
    <location>
        <begin position="1067"/>
        <end position="1115"/>
    </location>
</feature>
<proteinExistence type="inferred from homology"/>
<evidence type="ECO:0000256" key="5">
    <source>
        <dbReference type="ARBA" id="ARBA00023136"/>
    </source>
</evidence>
<feature type="region of interest" description="Disordered" evidence="11">
    <location>
        <begin position="332"/>
        <end position="425"/>
    </location>
</feature>
<keyword evidence="14" id="KW-1185">Reference proteome</keyword>
<keyword evidence="3" id="KW-0653">Protein transport</keyword>
<keyword evidence="10" id="KW-0175">Coiled coil</keyword>
<evidence type="ECO:0000256" key="10">
    <source>
        <dbReference type="SAM" id="Coils"/>
    </source>
</evidence>
<evidence type="ECO:0000256" key="11">
    <source>
        <dbReference type="SAM" id="MobiDB-lite"/>
    </source>
</evidence>
<gene>
    <name evidence="13" type="ORF">K503DRAFT_847852</name>
</gene>
<evidence type="ECO:0000313" key="13">
    <source>
        <dbReference type="EMBL" id="OAX42394.1"/>
    </source>
</evidence>
<evidence type="ECO:0000256" key="1">
    <source>
        <dbReference type="ARBA" id="ARBA00005443"/>
    </source>
</evidence>
<dbReference type="GO" id="GO:0005778">
    <property type="term" value="C:peroxisomal membrane"/>
    <property type="evidence" value="ECO:0007669"/>
    <property type="project" value="UniProtKB-SubCell"/>
</dbReference>
<dbReference type="Gene3D" id="1.10.220.60">
    <property type="entry name" value="GRIP domain"/>
    <property type="match status" value="1"/>
</dbReference>
<dbReference type="PANTHER" id="PTHR23058:SF0">
    <property type="entry name" value="PEROXISOMAL MEMBRANE PROTEIN PEX14"/>
    <property type="match status" value="1"/>
</dbReference>
<dbReference type="InterPro" id="IPR006785">
    <property type="entry name" value="Pex14_N"/>
</dbReference>
<dbReference type="OrthoDB" id="5549158at2759"/>
<comment type="similarity">
    <text evidence="1">Belongs to the peroxin-14 family.</text>
</comment>
<feature type="compositionally biased region" description="Low complexity" evidence="11">
    <location>
        <begin position="336"/>
        <end position="360"/>
    </location>
</feature>
<feature type="coiled-coil region" evidence="10">
    <location>
        <begin position="927"/>
        <end position="1024"/>
    </location>
</feature>
<evidence type="ECO:0000256" key="7">
    <source>
        <dbReference type="ARBA" id="ARBA00029502"/>
    </source>
</evidence>
<feature type="region of interest" description="Disordered" evidence="11">
    <location>
        <begin position="439"/>
        <end position="474"/>
    </location>
</feature>
<evidence type="ECO:0000256" key="2">
    <source>
        <dbReference type="ARBA" id="ARBA00022448"/>
    </source>
</evidence>
<dbReference type="PROSITE" id="PS50913">
    <property type="entry name" value="GRIP"/>
    <property type="match status" value="1"/>
</dbReference>
<dbReference type="Pfam" id="PF01465">
    <property type="entry name" value="GRIP"/>
    <property type="match status" value="1"/>
</dbReference>
<dbReference type="PANTHER" id="PTHR23058">
    <property type="entry name" value="PEROXISOMAL MEMBRANE PROTEIN PEX14"/>
    <property type="match status" value="1"/>
</dbReference>
<evidence type="ECO:0000256" key="6">
    <source>
        <dbReference type="ARBA" id="ARBA00023140"/>
    </source>
</evidence>
<dbReference type="AlphaFoldDB" id="A0A1B7NC76"/>
<evidence type="ECO:0000256" key="8">
    <source>
        <dbReference type="ARBA" id="ARBA00029691"/>
    </source>
</evidence>
<dbReference type="EMBL" id="KV448158">
    <property type="protein sequence ID" value="OAX42394.1"/>
    <property type="molecule type" value="Genomic_DNA"/>
</dbReference>
<evidence type="ECO:0000256" key="4">
    <source>
        <dbReference type="ARBA" id="ARBA00023010"/>
    </source>
</evidence>
<feature type="compositionally biased region" description="Low complexity" evidence="11">
    <location>
        <begin position="1041"/>
        <end position="1054"/>
    </location>
</feature>
<keyword evidence="4" id="KW-0811">Translocation</keyword>
<feature type="region of interest" description="Disordered" evidence="11">
    <location>
        <begin position="1029"/>
        <end position="1067"/>
    </location>
</feature>
<evidence type="ECO:0000313" key="14">
    <source>
        <dbReference type="Proteomes" id="UP000092154"/>
    </source>
</evidence>
<dbReference type="GO" id="GO:0005102">
    <property type="term" value="F:signaling receptor binding"/>
    <property type="evidence" value="ECO:0007669"/>
    <property type="project" value="TreeGrafter"/>
</dbReference>
<sequence>MSDTDRRELIRSAVSFLSDFSSQQAPLAQRVQFLEAKGLTGPEIEEAMKQANQTSRSQPTAQFQNQFQAYGPAPYPGIHPSQQWDWRDYFITAVVSGSLAYGAVSLFKKYLLPHLIPPAATAYEQDRDALATQFDAAEALLKEIQTETEAVKSAVYEQNERVDKVTKDVEAVVIEMRGGESKTRDEMREMRDEVENIREMLPKMIEKNKETQKESLAELQQELKSLKALLLSRGSAPLTSSPSTPIPSFSGRPSIPAWQLGSSASFAAQRPVSPLPRSSSPVPRNNSTPDPGLRKITLEERLRASFSVGEASNTTTPAVSSRVSPAPGAVLVTQHPLSPTSTPLPDSPALSAAVSPPQASNIQCNDPSEDPPAFSLATNHLQDSSEEPEDSQTSSSSEVPQAPVDIPLPLSPTEKPAADHSDSLPIPVSASTAAEINLQLPDHPPADGDTVPMPEVHGSDSGDIGDEADASNPVDVFASDGKVGVDRTDIEQPLEDPLPAAPSPKCSEVDVEALQERLRLVEQRFSDVSTSFKRLQAERSAADDVIRELTPLEDTKDTAALRDYLSNMNMKAELTQDELHRLNGKLTRQEERIEELRDTHRLETRSQLDQIDKLRQQLNESEALISASQASASQTEAEMARQVAGIERLTAEVAKAKEVAKEEEEKRVKAISLLKTVRQKLVKAEKDRDDALKELGESKEKERQEREKERSERLRLQSEIDAANAERDKAVTGLRSQFDKEIAAVKDRSEKELSAARTQLEAEIAALKTSHSTDLTQKRSQIATLEASVNNLSRENRTFFEQLQIRQAELESSQHHVGTLQSQTTELQFQLREAQDRVTLLTEEISDLRGEQDMRPQGPGVPQEDISQLISTMEAKYETKLAEVKRNLVLVEKERTESEADWSRKLCEKSRETDELKAILQSSANLREEKESTTSILKGEIEKLTAEVHGHQRHASELQLQVDRMKDAETSFQLRISGAKAEVEGYRSQLEDVKAHEAQLRGHIKTLREELRKVQTSAALLERQRNPGVGYWTSRTENADSRASISSASDIPSRTASPGLASPVPSKGDEEINLEYLRNVILQFLEHKEMRPNLVRVLSIILRFTPQETRRLVAKV</sequence>
<dbReference type="InParanoid" id="A0A1B7NC76"/>
<keyword evidence="5" id="KW-0472">Membrane</keyword>
<dbReference type="STRING" id="1314800.A0A1B7NC76"/>
<dbReference type="InterPro" id="IPR000237">
    <property type="entry name" value="GRIP_dom"/>
</dbReference>
<dbReference type="InterPro" id="IPR025655">
    <property type="entry name" value="PEX14"/>
</dbReference>
<feature type="region of interest" description="Disordered" evidence="11">
    <location>
        <begin position="693"/>
        <end position="714"/>
    </location>
</feature>
<dbReference type="SMART" id="SM00755">
    <property type="entry name" value="Grip"/>
    <property type="match status" value="1"/>
</dbReference>
<name>A0A1B7NC76_9AGAM</name>
<feature type="region of interest" description="Disordered" evidence="11">
    <location>
        <begin position="268"/>
        <end position="294"/>
    </location>
</feature>
<feature type="coiled-coil region" evidence="10">
    <location>
        <begin position="180"/>
        <end position="229"/>
    </location>
</feature>
<evidence type="ECO:0000256" key="9">
    <source>
        <dbReference type="ARBA" id="ARBA00046271"/>
    </source>
</evidence>
<reference evidence="13 14" key="1">
    <citation type="submission" date="2016-06" db="EMBL/GenBank/DDBJ databases">
        <title>Comparative genomics of the ectomycorrhizal sister species Rhizopogon vinicolor and Rhizopogon vesiculosus (Basidiomycota: Boletales) reveals a divergence of the mating type B locus.</title>
        <authorList>
            <consortium name="DOE Joint Genome Institute"/>
            <person name="Mujic A.B."/>
            <person name="Kuo A."/>
            <person name="Tritt A."/>
            <person name="Lipzen A."/>
            <person name="Chen C."/>
            <person name="Johnson J."/>
            <person name="Sharma A."/>
            <person name="Barry K."/>
            <person name="Grigoriev I.V."/>
            <person name="Spatafora J.W."/>
        </authorList>
    </citation>
    <scope>NUCLEOTIDE SEQUENCE [LARGE SCALE GENOMIC DNA]</scope>
    <source>
        <strain evidence="13 14">AM-OR11-026</strain>
    </source>
</reference>
<dbReference type="InterPro" id="IPR036388">
    <property type="entry name" value="WH-like_DNA-bd_sf"/>
</dbReference>
<organism evidence="13 14">
    <name type="scientific">Rhizopogon vinicolor AM-OR11-026</name>
    <dbReference type="NCBI Taxonomy" id="1314800"/>
    <lineage>
        <taxon>Eukaryota</taxon>
        <taxon>Fungi</taxon>
        <taxon>Dikarya</taxon>
        <taxon>Basidiomycota</taxon>
        <taxon>Agaricomycotina</taxon>
        <taxon>Agaricomycetes</taxon>
        <taxon>Agaricomycetidae</taxon>
        <taxon>Boletales</taxon>
        <taxon>Suillineae</taxon>
        <taxon>Rhizopogonaceae</taxon>
        <taxon>Rhizopogon</taxon>
    </lineage>
</organism>
<comment type="subcellular location">
    <subcellularLocation>
        <location evidence="9">Peroxisome membrane</location>
    </subcellularLocation>
</comment>